<dbReference type="GO" id="GO:0003677">
    <property type="term" value="F:DNA binding"/>
    <property type="evidence" value="ECO:0007669"/>
    <property type="project" value="UniProtKB-KW"/>
</dbReference>
<evidence type="ECO:0000256" key="2">
    <source>
        <dbReference type="ARBA" id="ARBA00023125"/>
    </source>
</evidence>
<dbReference type="Pfam" id="PF00196">
    <property type="entry name" value="GerE"/>
    <property type="match status" value="1"/>
</dbReference>
<dbReference type="CDD" id="cd06170">
    <property type="entry name" value="LuxR_C_like"/>
    <property type="match status" value="1"/>
</dbReference>
<dbReference type="SUPFAM" id="SSF46894">
    <property type="entry name" value="C-terminal effector domain of the bipartite response regulators"/>
    <property type="match status" value="1"/>
</dbReference>
<reference evidence="5 6" key="1">
    <citation type="submission" date="2015-07" db="EMBL/GenBank/DDBJ databases">
        <title>Genome sequencing of Kibdelosporangium phytohabitans.</title>
        <authorList>
            <person name="Qin S."/>
            <person name="Xing K."/>
        </authorList>
    </citation>
    <scope>NUCLEOTIDE SEQUENCE [LARGE SCALE GENOMIC DNA]</scope>
    <source>
        <strain evidence="5 6">KLBMP1111</strain>
    </source>
</reference>
<dbReference type="PANTHER" id="PTHR43214">
    <property type="entry name" value="TWO-COMPONENT RESPONSE REGULATOR"/>
    <property type="match status" value="1"/>
</dbReference>
<evidence type="ECO:0000256" key="1">
    <source>
        <dbReference type="ARBA" id="ARBA00023015"/>
    </source>
</evidence>
<dbReference type="InterPro" id="IPR016032">
    <property type="entry name" value="Sig_transdc_resp-reg_C-effctor"/>
</dbReference>
<dbReference type="EMBL" id="CP012752">
    <property type="protein sequence ID" value="ALG08439.1"/>
    <property type="molecule type" value="Genomic_DNA"/>
</dbReference>
<dbReference type="RefSeq" id="WP_054290346.1">
    <property type="nucleotide sequence ID" value="NZ_CP012752.1"/>
</dbReference>
<gene>
    <name evidence="5" type="ORF">AOZ06_17315</name>
</gene>
<dbReference type="GO" id="GO:0006355">
    <property type="term" value="P:regulation of DNA-templated transcription"/>
    <property type="evidence" value="ECO:0007669"/>
    <property type="project" value="InterPro"/>
</dbReference>
<dbReference type="KEGG" id="kphy:AOZ06_17315"/>
<dbReference type="AlphaFoldDB" id="A0A0N7F3E9"/>
<dbReference type="Gene3D" id="3.40.50.2300">
    <property type="match status" value="1"/>
</dbReference>
<organism evidence="5 6">
    <name type="scientific">Kibdelosporangium phytohabitans</name>
    <dbReference type="NCBI Taxonomy" id="860235"/>
    <lineage>
        <taxon>Bacteria</taxon>
        <taxon>Bacillati</taxon>
        <taxon>Actinomycetota</taxon>
        <taxon>Actinomycetes</taxon>
        <taxon>Pseudonocardiales</taxon>
        <taxon>Pseudonocardiaceae</taxon>
        <taxon>Kibdelosporangium</taxon>
    </lineage>
</organism>
<protein>
    <submittedName>
        <fullName evidence="5">LuxR family transcriptional regulator</fullName>
    </submittedName>
</protein>
<evidence type="ECO:0000256" key="3">
    <source>
        <dbReference type="ARBA" id="ARBA00023163"/>
    </source>
</evidence>
<feature type="domain" description="HTH luxR-type" evidence="4">
    <location>
        <begin position="159"/>
        <end position="224"/>
    </location>
</feature>
<dbReference type="PRINTS" id="PR00038">
    <property type="entry name" value="HTHLUXR"/>
</dbReference>
<dbReference type="PANTHER" id="PTHR43214:SF24">
    <property type="entry name" value="TRANSCRIPTIONAL REGULATORY PROTEIN NARL-RELATED"/>
    <property type="match status" value="1"/>
</dbReference>
<keyword evidence="1" id="KW-0805">Transcription regulation</keyword>
<keyword evidence="2" id="KW-0238">DNA-binding</keyword>
<keyword evidence="6" id="KW-1185">Reference proteome</keyword>
<evidence type="ECO:0000313" key="5">
    <source>
        <dbReference type="EMBL" id="ALG08439.1"/>
    </source>
</evidence>
<evidence type="ECO:0000259" key="4">
    <source>
        <dbReference type="PROSITE" id="PS50043"/>
    </source>
</evidence>
<proteinExistence type="predicted"/>
<sequence length="226" mass="24759">MRTSLLNPRRTLANRGETISVVVRAADPMAGLGAAHILGADARLIVLPESDAEHAQVIVVIDEFVGDNVFGFLQDVRAASQRDTPPRSVIVTDNFRVDSLMMAIQCGMAAVLPRSSTQDEELVRTVFAVSQGAACLPFWLQGTLLTQLDRMRRDILEPNGLTLSGLSKRERDVIRLLADGHSTEEIAAMLSYSERTVKNILHGLMRRYGLANRAHAVAFAWRAGVL</sequence>
<dbReference type="InterPro" id="IPR039420">
    <property type="entry name" value="WalR-like"/>
</dbReference>
<dbReference type="OrthoDB" id="4309410at2"/>
<dbReference type="STRING" id="860235.AOZ06_17315"/>
<dbReference type="PROSITE" id="PS50043">
    <property type="entry name" value="HTH_LUXR_2"/>
    <property type="match status" value="1"/>
</dbReference>
<name>A0A0N7F3E9_9PSEU</name>
<dbReference type="InterPro" id="IPR000792">
    <property type="entry name" value="Tscrpt_reg_LuxR_C"/>
</dbReference>
<evidence type="ECO:0000313" key="6">
    <source>
        <dbReference type="Proteomes" id="UP000063699"/>
    </source>
</evidence>
<dbReference type="Proteomes" id="UP000063699">
    <property type="component" value="Chromosome"/>
</dbReference>
<dbReference type="SMART" id="SM00421">
    <property type="entry name" value="HTH_LUXR"/>
    <property type="match status" value="1"/>
</dbReference>
<keyword evidence="3" id="KW-0804">Transcription</keyword>
<accession>A0A0N7F3E9</accession>